<name>A0A2K5XXD3_MANLE</name>
<feature type="region of interest" description="Disordered" evidence="1">
    <location>
        <begin position="1"/>
        <end position="40"/>
    </location>
</feature>
<dbReference type="AlphaFoldDB" id="A0A2K5XXD3"/>
<sequence>MLEAGVGCKGETSNTDEWHKRLSAGHSYRTREIRRTPPGSLAVLVHSHAANKDKPETG</sequence>
<keyword evidence="3" id="KW-1185">Reference proteome</keyword>
<evidence type="ECO:0000313" key="2">
    <source>
        <dbReference type="Ensembl" id="ENSMLEP00000007956.1"/>
    </source>
</evidence>
<evidence type="ECO:0000313" key="3">
    <source>
        <dbReference type="Proteomes" id="UP000233140"/>
    </source>
</evidence>
<dbReference type="Ensembl" id="ENSMLET00000031317.1">
    <property type="protein sequence ID" value="ENSMLEP00000007956.1"/>
    <property type="gene ID" value="ENSMLEG00000028121.1"/>
</dbReference>
<protein>
    <submittedName>
        <fullName evidence="2">Uncharacterized protein</fullName>
    </submittedName>
</protein>
<accession>A0A2K5XXD3</accession>
<reference evidence="2" key="1">
    <citation type="submission" date="2025-08" db="UniProtKB">
        <authorList>
            <consortium name="Ensembl"/>
        </authorList>
    </citation>
    <scope>IDENTIFICATION</scope>
</reference>
<reference evidence="2" key="2">
    <citation type="submission" date="2025-09" db="UniProtKB">
        <authorList>
            <consortium name="Ensembl"/>
        </authorList>
    </citation>
    <scope>IDENTIFICATION</scope>
</reference>
<proteinExistence type="predicted"/>
<evidence type="ECO:0000256" key="1">
    <source>
        <dbReference type="SAM" id="MobiDB-lite"/>
    </source>
</evidence>
<dbReference type="Proteomes" id="UP000233140">
    <property type="component" value="Unassembled WGS sequence"/>
</dbReference>
<organism evidence="2 3">
    <name type="scientific">Mandrillus leucophaeus</name>
    <name type="common">Drill</name>
    <name type="synonym">Papio leucophaeus</name>
    <dbReference type="NCBI Taxonomy" id="9568"/>
    <lineage>
        <taxon>Eukaryota</taxon>
        <taxon>Metazoa</taxon>
        <taxon>Chordata</taxon>
        <taxon>Craniata</taxon>
        <taxon>Vertebrata</taxon>
        <taxon>Euteleostomi</taxon>
        <taxon>Mammalia</taxon>
        <taxon>Eutheria</taxon>
        <taxon>Euarchontoglires</taxon>
        <taxon>Primates</taxon>
        <taxon>Haplorrhini</taxon>
        <taxon>Catarrhini</taxon>
        <taxon>Cercopithecidae</taxon>
        <taxon>Cercopithecinae</taxon>
        <taxon>Mandrillus</taxon>
    </lineage>
</organism>